<dbReference type="AlphaFoldDB" id="A0A8H2ZRX4"/>
<keyword evidence="3 5" id="KW-1133">Transmembrane helix</keyword>
<organism evidence="6 7">
    <name type="scientific">Sclerotinia trifoliorum</name>
    <dbReference type="NCBI Taxonomy" id="28548"/>
    <lineage>
        <taxon>Eukaryota</taxon>
        <taxon>Fungi</taxon>
        <taxon>Dikarya</taxon>
        <taxon>Ascomycota</taxon>
        <taxon>Pezizomycotina</taxon>
        <taxon>Leotiomycetes</taxon>
        <taxon>Helotiales</taxon>
        <taxon>Sclerotiniaceae</taxon>
        <taxon>Sclerotinia</taxon>
    </lineage>
</organism>
<keyword evidence="4 5" id="KW-0472">Membrane</keyword>
<keyword evidence="7" id="KW-1185">Reference proteome</keyword>
<evidence type="ECO:0000256" key="3">
    <source>
        <dbReference type="ARBA" id="ARBA00022989"/>
    </source>
</evidence>
<dbReference type="PANTHER" id="PTHR23501:SF59">
    <property type="entry name" value="MAJOR FACILITATOR SUPERFAMILY (MFS) PROFILE DOMAIN-CONTAINING PROTEIN-RELATED"/>
    <property type="match status" value="1"/>
</dbReference>
<dbReference type="SUPFAM" id="SSF103473">
    <property type="entry name" value="MFS general substrate transporter"/>
    <property type="match status" value="1"/>
</dbReference>
<gene>
    <name evidence="6" type="ORF">SCLTRI_LOCUS6139</name>
</gene>
<evidence type="ECO:0000313" key="6">
    <source>
        <dbReference type="EMBL" id="CAD6446351.1"/>
    </source>
</evidence>
<reference evidence="6" key="1">
    <citation type="submission" date="2020-10" db="EMBL/GenBank/DDBJ databases">
        <authorList>
            <person name="Kusch S."/>
        </authorList>
    </citation>
    <scope>NUCLEOTIDE SEQUENCE</scope>
    <source>
        <strain evidence="6">SwB9</strain>
    </source>
</reference>
<accession>A0A8H2ZRX4</accession>
<feature type="transmembrane region" description="Helical" evidence="5">
    <location>
        <begin position="66"/>
        <end position="84"/>
    </location>
</feature>
<dbReference type="PANTHER" id="PTHR23501">
    <property type="entry name" value="MAJOR FACILITATOR SUPERFAMILY"/>
    <property type="match status" value="1"/>
</dbReference>
<evidence type="ECO:0000256" key="2">
    <source>
        <dbReference type="ARBA" id="ARBA00022692"/>
    </source>
</evidence>
<evidence type="ECO:0000256" key="4">
    <source>
        <dbReference type="ARBA" id="ARBA00023136"/>
    </source>
</evidence>
<dbReference type="EMBL" id="CAJHIA010000019">
    <property type="protein sequence ID" value="CAD6446351.1"/>
    <property type="molecule type" value="Genomic_DNA"/>
</dbReference>
<feature type="transmembrane region" description="Helical" evidence="5">
    <location>
        <begin position="41"/>
        <end position="60"/>
    </location>
</feature>
<comment type="subcellular location">
    <subcellularLocation>
        <location evidence="1">Membrane</location>
        <topology evidence="1">Multi-pass membrane protein</topology>
    </subcellularLocation>
</comment>
<dbReference type="Proteomes" id="UP000624404">
    <property type="component" value="Unassembled WGS sequence"/>
</dbReference>
<keyword evidence="2 5" id="KW-0812">Transmembrane</keyword>
<proteinExistence type="predicted"/>
<evidence type="ECO:0000313" key="7">
    <source>
        <dbReference type="Proteomes" id="UP000624404"/>
    </source>
</evidence>
<evidence type="ECO:0000256" key="5">
    <source>
        <dbReference type="SAM" id="Phobius"/>
    </source>
</evidence>
<dbReference type="OrthoDB" id="3551404at2759"/>
<feature type="transmembrane region" description="Helical" evidence="5">
    <location>
        <begin position="6"/>
        <end position="34"/>
    </location>
</feature>
<dbReference type="GO" id="GO:0005886">
    <property type="term" value="C:plasma membrane"/>
    <property type="evidence" value="ECO:0007669"/>
    <property type="project" value="TreeGrafter"/>
</dbReference>
<dbReference type="Gene3D" id="1.20.1250.20">
    <property type="entry name" value="MFS general substrate transporter like domains"/>
    <property type="match status" value="1"/>
</dbReference>
<dbReference type="InterPro" id="IPR036259">
    <property type="entry name" value="MFS_trans_sf"/>
</dbReference>
<name>A0A8H2ZRX4_9HELO</name>
<comment type="caution">
    <text evidence="6">The sequence shown here is derived from an EMBL/GenBank/DDBJ whole genome shotgun (WGS) entry which is preliminary data.</text>
</comment>
<protein>
    <submittedName>
        <fullName evidence="6">2e20ea53-fdf5-47d1-ace7-c16a4d3bb3b9</fullName>
    </submittedName>
</protein>
<dbReference type="GO" id="GO:0022857">
    <property type="term" value="F:transmembrane transporter activity"/>
    <property type="evidence" value="ECO:0007669"/>
    <property type="project" value="TreeGrafter"/>
</dbReference>
<sequence>MSVQGYTSIMASVAALPETLTIVPMAMIFGIFAAKTGAYRWGLWLGWAMTAFGCGMLYLLDVGTPVVAWIFFMLGSGIGMGLLYPAMSLAIQASAPVEDAATVAGLFTFFRAFGQTVDVAIGSDPLDQALVTDQGFAICVRKVDPEKSEIDIKASGLGKAEMSAEQKVIDAGHSQNVFDGEEIVKVSEWFKSDLSGNRKSAMPNVSEELKLSARGKDTCPIFGKDY</sequence>
<evidence type="ECO:0000256" key="1">
    <source>
        <dbReference type="ARBA" id="ARBA00004141"/>
    </source>
</evidence>